<proteinExistence type="predicted"/>
<dbReference type="InterPro" id="IPR011010">
    <property type="entry name" value="DNA_brk_join_enz"/>
</dbReference>
<gene>
    <name evidence="2" type="ORF">GCM10009111_11010</name>
</gene>
<dbReference type="SUPFAM" id="SSF56349">
    <property type="entry name" value="DNA breaking-rejoining enzymes"/>
    <property type="match status" value="1"/>
</dbReference>
<dbReference type="RefSeq" id="WP_343815952.1">
    <property type="nucleotide sequence ID" value="NZ_BAAAFA010000003.1"/>
</dbReference>
<accession>A0ABN1L4Y6</accession>
<evidence type="ECO:0000313" key="3">
    <source>
        <dbReference type="Proteomes" id="UP001500021"/>
    </source>
</evidence>
<evidence type="ECO:0000256" key="1">
    <source>
        <dbReference type="SAM" id="MobiDB-lite"/>
    </source>
</evidence>
<evidence type="ECO:0008006" key="4">
    <source>
        <dbReference type="Google" id="ProtNLM"/>
    </source>
</evidence>
<comment type="caution">
    <text evidence="2">The sequence shown here is derived from an EMBL/GenBank/DDBJ whole genome shotgun (WGS) entry which is preliminary data.</text>
</comment>
<evidence type="ECO:0000313" key="2">
    <source>
        <dbReference type="EMBL" id="GAA0814309.1"/>
    </source>
</evidence>
<dbReference type="EMBL" id="BAAAFA010000003">
    <property type="protein sequence ID" value="GAA0814309.1"/>
    <property type="molecule type" value="Genomic_DNA"/>
</dbReference>
<name>A0ABN1L4Y6_9GAMM</name>
<reference evidence="2 3" key="1">
    <citation type="journal article" date="2019" name="Int. J. Syst. Evol. Microbiol.">
        <title>The Global Catalogue of Microorganisms (GCM) 10K type strain sequencing project: providing services to taxonomists for standard genome sequencing and annotation.</title>
        <authorList>
            <consortium name="The Broad Institute Genomics Platform"/>
            <consortium name="The Broad Institute Genome Sequencing Center for Infectious Disease"/>
            <person name="Wu L."/>
            <person name="Ma J."/>
        </authorList>
    </citation>
    <scope>NUCLEOTIDE SEQUENCE [LARGE SCALE GENOMIC DNA]</scope>
    <source>
        <strain evidence="2 3">JCM 15608</strain>
    </source>
</reference>
<sequence length="444" mass="52075">MIKTISETKVRYDRKDHYIYQDINGEVLWAPTDFFIYLEKDVKTHRKYRKAIRRLFKYINSREKEMNWLGMNDYHIKKFRDWCLLETKADSRYRGEENIAKQTVNFDYLIPIYGFYYWVQKQGTYHPNILGHDPTNKNAYQITSSLLQKEIAESRNEKPNNDSLYPKFFRDCDTRGRKKRDANAYELDELNSYIISNYKGYERASLLLIVKIINEAGVRPVSISSLIRGQFHKEIVDRDLQETFDVVPTKAKQGNTMPIRFPYSTTLHVMSFIKNDLEVFLDKNKVVGYEGHLFLNPKTLKPLSADNITKIFSEITTELGWPKGKAIYSLRHKFSGDSYDKHLAIAIELGFDASDAAIKLNLQRDMTHRAGGSLDDYVEGRNRSGHKTEANKKDLQIKALETEKTRLMLEAQKAFEIAEEQQKQNEEMAIELEELRKEMAHFKK</sequence>
<keyword evidence="3" id="KW-1185">Reference proteome</keyword>
<organism evidence="2 3">
    <name type="scientific">Colwellia asteriadis</name>
    <dbReference type="NCBI Taxonomy" id="517723"/>
    <lineage>
        <taxon>Bacteria</taxon>
        <taxon>Pseudomonadati</taxon>
        <taxon>Pseudomonadota</taxon>
        <taxon>Gammaproteobacteria</taxon>
        <taxon>Alteromonadales</taxon>
        <taxon>Colwelliaceae</taxon>
        <taxon>Colwellia</taxon>
    </lineage>
</organism>
<feature type="region of interest" description="Disordered" evidence="1">
    <location>
        <begin position="371"/>
        <end position="391"/>
    </location>
</feature>
<feature type="compositionally biased region" description="Basic and acidic residues" evidence="1">
    <location>
        <begin position="378"/>
        <end position="391"/>
    </location>
</feature>
<protein>
    <recommendedName>
        <fullName evidence="4">Tyr recombinase domain-containing protein</fullName>
    </recommendedName>
</protein>
<dbReference type="Proteomes" id="UP001500021">
    <property type="component" value="Unassembled WGS sequence"/>
</dbReference>